<gene>
    <name evidence="1" type="ORF">S03H2_24984</name>
</gene>
<reference evidence="1" key="1">
    <citation type="journal article" date="2014" name="Front. Microbiol.">
        <title>High frequency of phylogenetically diverse reductive dehalogenase-homologous genes in deep subseafloor sedimentary metagenomes.</title>
        <authorList>
            <person name="Kawai M."/>
            <person name="Futagami T."/>
            <person name="Toyoda A."/>
            <person name="Takaki Y."/>
            <person name="Nishi S."/>
            <person name="Hori S."/>
            <person name="Arai W."/>
            <person name="Tsubouchi T."/>
            <person name="Morono Y."/>
            <person name="Uchiyama I."/>
            <person name="Ito T."/>
            <person name="Fujiyama A."/>
            <person name="Inagaki F."/>
            <person name="Takami H."/>
        </authorList>
    </citation>
    <scope>NUCLEOTIDE SEQUENCE</scope>
    <source>
        <strain evidence="1">Expedition CK06-06</strain>
    </source>
</reference>
<evidence type="ECO:0000313" key="1">
    <source>
        <dbReference type="EMBL" id="GAH43402.1"/>
    </source>
</evidence>
<proteinExistence type="predicted"/>
<name>X1FEI1_9ZZZZ</name>
<organism evidence="1">
    <name type="scientific">marine sediment metagenome</name>
    <dbReference type="NCBI Taxonomy" id="412755"/>
    <lineage>
        <taxon>unclassified sequences</taxon>
        <taxon>metagenomes</taxon>
        <taxon>ecological metagenomes</taxon>
    </lineage>
</organism>
<protein>
    <submittedName>
        <fullName evidence="1">Uncharacterized protein</fullName>
    </submittedName>
</protein>
<sequence>DKKNFTDQFFIKIKGGEELRIVCQGIYSGKAIEN</sequence>
<feature type="non-terminal residue" evidence="1">
    <location>
        <position position="1"/>
    </location>
</feature>
<comment type="caution">
    <text evidence="1">The sequence shown here is derived from an EMBL/GenBank/DDBJ whole genome shotgun (WGS) entry which is preliminary data.</text>
</comment>
<dbReference type="EMBL" id="BARU01014022">
    <property type="protein sequence ID" value="GAH43402.1"/>
    <property type="molecule type" value="Genomic_DNA"/>
</dbReference>
<accession>X1FEI1</accession>
<dbReference type="AlphaFoldDB" id="X1FEI1"/>